<dbReference type="InterPro" id="IPR001202">
    <property type="entry name" value="WW_dom"/>
</dbReference>
<feature type="domain" description="WW" evidence="7">
    <location>
        <begin position="95"/>
        <end position="129"/>
    </location>
</feature>
<dbReference type="InterPro" id="IPR023058">
    <property type="entry name" value="PPIase_PpiC_CS"/>
</dbReference>
<dbReference type="AlphaFoldDB" id="A0A081CL29"/>
<dbReference type="PROSITE" id="PS50198">
    <property type="entry name" value="PPIC_PPIASE_2"/>
    <property type="match status" value="1"/>
</dbReference>
<dbReference type="PROSITE" id="PS50020">
    <property type="entry name" value="WW_DOMAIN_2"/>
    <property type="match status" value="1"/>
</dbReference>
<dbReference type="FunFam" id="3.10.50.40:FF:000010">
    <property type="entry name" value="Peptidyl-prolyl cis-trans isomerase Pin1"/>
    <property type="match status" value="1"/>
</dbReference>
<keyword evidence="3 4" id="KW-0413">Isomerase</keyword>
<dbReference type="SMART" id="SM00456">
    <property type="entry name" value="WW"/>
    <property type="match status" value="1"/>
</dbReference>
<gene>
    <name evidence="9" type="ORF">PAN0_018d5602</name>
</gene>
<feature type="compositionally biased region" description="Low complexity" evidence="6">
    <location>
        <begin position="76"/>
        <end position="90"/>
    </location>
</feature>
<dbReference type="InterPro" id="IPR051370">
    <property type="entry name" value="PPIase_Pin1"/>
</dbReference>
<dbReference type="EMBL" id="DF830085">
    <property type="protein sequence ID" value="GAK67375.1"/>
    <property type="molecule type" value="Genomic_DNA"/>
</dbReference>
<evidence type="ECO:0000256" key="3">
    <source>
        <dbReference type="ARBA" id="ARBA00023235"/>
    </source>
</evidence>
<dbReference type="GO" id="GO:0005634">
    <property type="term" value="C:nucleus"/>
    <property type="evidence" value="ECO:0007669"/>
    <property type="project" value="TreeGrafter"/>
</dbReference>
<dbReference type="PANTHER" id="PTHR10657">
    <property type="entry name" value="PEPTIDYL-PROLYL CIS-TRANS ISOMERASE"/>
    <property type="match status" value="1"/>
</dbReference>
<keyword evidence="2 4" id="KW-0697">Rotamase</keyword>
<reference evidence="9" key="1">
    <citation type="submission" date="2014-07" db="EMBL/GenBank/DDBJ databases">
        <title>Draft genome sequence of the yeast Pseudozyma antarctica JCM 10317 known as a producer of lipase B which used in a wide range of industrial applications.</title>
        <authorList>
            <person name="Morita T."/>
            <person name="Saika A."/>
            <person name="Koike H."/>
        </authorList>
    </citation>
    <scope>NUCLEOTIDE SEQUENCE</scope>
    <source>
        <strain evidence="9">JCM 10317</strain>
    </source>
</reference>
<feature type="region of interest" description="Disordered" evidence="6">
    <location>
        <begin position="1"/>
        <end position="21"/>
    </location>
</feature>
<dbReference type="PROSITE" id="PS01096">
    <property type="entry name" value="PPIC_PPIASE_1"/>
    <property type="match status" value="1"/>
</dbReference>
<dbReference type="InterPro" id="IPR000297">
    <property type="entry name" value="PPIase_PpiC"/>
</dbReference>
<evidence type="ECO:0000313" key="9">
    <source>
        <dbReference type="EMBL" id="GAK67375.1"/>
    </source>
</evidence>
<feature type="region of interest" description="Disordered" evidence="6">
    <location>
        <begin position="74"/>
        <end position="99"/>
    </location>
</feature>
<evidence type="ECO:0000259" key="8">
    <source>
        <dbReference type="PROSITE" id="PS50198"/>
    </source>
</evidence>
<feature type="domain" description="PpiC" evidence="8">
    <location>
        <begin position="156"/>
        <end position="269"/>
    </location>
</feature>
<evidence type="ECO:0000256" key="5">
    <source>
        <dbReference type="RuleBase" id="RU363014"/>
    </source>
</evidence>
<name>A0A081CL29_PSEA2</name>
<dbReference type="PROSITE" id="PS01159">
    <property type="entry name" value="WW_DOMAIN_1"/>
    <property type="match status" value="1"/>
</dbReference>
<dbReference type="Gene3D" id="2.20.70.10">
    <property type="match status" value="1"/>
</dbReference>
<dbReference type="RefSeq" id="XP_014654317.1">
    <property type="nucleotide sequence ID" value="XM_014798831.1"/>
</dbReference>
<dbReference type="InterPro" id="IPR046357">
    <property type="entry name" value="PPIase_dom_sf"/>
</dbReference>
<dbReference type="Gene3D" id="3.10.50.40">
    <property type="match status" value="1"/>
</dbReference>
<dbReference type="GO" id="GO:0060255">
    <property type="term" value="P:regulation of macromolecule metabolic process"/>
    <property type="evidence" value="ECO:0007669"/>
    <property type="project" value="UniProtKB-ARBA"/>
</dbReference>
<organism evidence="9">
    <name type="scientific">Pseudozyma antarctica</name>
    <name type="common">Yeast</name>
    <name type="synonym">Candida antarctica</name>
    <dbReference type="NCBI Taxonomy" id="84753"/>
    <lineage>
        <taxon>Eukaryota</taxon>
        <taxon>Fungi</taxon>
        <taxon>Dikarya</taxon>
        <taxon>Basidiomycota</taxon>
        <taxon>Ustilaginomycotina</taxon>
        <taxon>Ustilaginomycetes</taxon>
        <taxon>Ustilaginales</taxon>
        <taxon>Ustilaginaceae</taxon>
        <taxon>Moesziomyces</taxon>
    </lineage>
</organism>
<proteinExistence type="predicted"/>
<dbReference type="GO" id="GO:0005829">
    <property type="term" value="C:cytosol"/>
    <property type="evidence" value="ECO:0007669"/>
    <property type="project" value="TreeGrafter"/>
</dbReference>
<accession>A0A081CL29</accession>
<dbReference type="FunFam" id="2.20.70.10:FF:000122">
    <property type="entry name" value="Peptidyl-prolyl cis-trans isomerase"/>
    <property type="match status" value="1"/>
</dbReference>
<evidence type="ECO:0000256" key="2">
    <source>
        <dbReference type="ARBA" id="ARBA00023110"/>
    </source>
</evidence>
<evidence type="ECO:0000256" key="4">
    <source>
        <dbReference type="PROSITE-ProRule" id="PRU00278"/>
    </source>
</evidence>
<dbReference type="SUPFAM" id="SSF51045">
    <property type="entry name" value="WW domain"/>
    <property type="match status" value="1"/>
</dbReference>
<dbReference type="EC" id="5.2.1.8" evidence="5"/>
<evidence type="ECO:0000256" key="6">
    <source>
        <dbReference type="SAM" id="MobiDB-lite"/>
    </source>
</evidence>
<dbReference type="Proteomes" id="UP000053758">
    <property type="component" value="Unassembled WGS sequence"/>
</dbReference>
<dbReference type="GeneID" id="26306487"/>
<dbReference type="Pfam" id="PF00639">
    <property type="entry name" value="Rotamase"/>
    <property type="match status" value="1"/>
</dbReference>
<dbReference type="HOGENOM" id="CLU_090028_0_2_1"/>
<keyword evidence="10" id="KW-1185">Reference proteome</keyword>
<dbReference type="GO" id="GO:0080090">
    <property type="term" value="P:regulation of primary metabolic process"/>
    <property type="evidence" value="ECO:0007669"/>
    <property type="project" value="UniProtKB-ARBA"/>
</dbReference>
<comment type="catalytic activity">
    <reaction evidence="1 5">
        <text>[protein]-peptidylproline (omega=180) = [protein]-peptidylproline (omega=0)</text>
        <dbReference type="Rhea" id="RHEA:16237"/>
        <dbReference type="Rhea" id="RHEA-COMP:10747"/>
        <dbReference type="Rhea" id="RHEA-COMP:10748"/>
        <dbReference type="ChEBI" id="CHEBI:83833"/>
        <dbReference type="ChEBI" id="CHEBI:83834"/>
        <dbReference type="EC" id="5.2.1.8"/>
    </reaction>
</comment>
<dbReference type="InterPro" id="IPR036020">
    <property type="entry name" value="WW_dom_sf"/>
</dbReference>
<sequence>MLSADSSPKFSRARSAPSRPACHANRRFLRLFFPASLDPENRGEGALGPTARTTPAVAGREELIALVPTNTRFDIPPVRSTRSPQRRSQQASKHTAMSSQWEIRFSNSRRLPYFYDPVTQQSTWEIPEGHTDESIRSLPGAQYLDPANAPGATEKPDKVRASHLLIKHAGSRRPSSWKEANITRSREDAIEQLKKFEHQLKQDPAKDNFASLASVHSDCSSARAGGDLGFFQRGQMQKPFEDAAFGLKVGELSSIVDTDSGVHLIYRTA</sequence>
<evidence type="ECO:0000313" key="10">
    <source>
        <dbReference type="Proteomes" id="UP000053758"/>
    </source>
</evidence>
<dbReference type="GO" id="GO:0003755">
    <property type="term" value="F:peptidyl-prolyl cis-trans isomerase activity"/>
    <property type="evidence" value="ECO:0007669"/>
    <property type="project" value="UniProtKB-UniRule"/>
</dbReference>
<dbReference type="CDD" id="cd00201">
    <property type="entry name" value="WW"/>
    <property type="match status" value="1"/>
</dbReference>
<dbReference type="SUPFAM" id="SSF54534">
    <property type="entry name" value="FKBP-like"/>
    <property type="match status" value="1"/>
</dbReference>
<evidence type="ECO:0000259" key="7">
    <source>
        <dbReference type="PROSITE" id="PS50020"/>
    </source>
</evidence>
<dbReference type="PANTHER" id="PTHR10657:SF4">
    <property type="entry name" value="PEPTIDYL-PROLYL CIS-TRANS ISOMERASE-RELATED"/>
    <property type="match status" value="1"/>
</dbReference>
<evidence type="ECO:0000256" key="1">
    <source>
        <dbReference type="ARBA" id="ARBA00000971"/>
    </source>
</evidence>
<protein>
    <recommendedName>
        <fullName evidence="5">Peptidyl-prolyl cis-trans isomerase</fullName>
        <ecNumber evidence="5">5.2.1.8</ecNumber>
    </recommendedName>
</protein>
<dbReference type="Pfam" id="PF00397">
    <property type="entry name" value="WW"/>
    <property type="match status" value="1"/>
</dbReference>